<dbReference type="EMBL" id="JANAWD010000087">
    <property type="protein sequence ID" value="KAJ3487594.1"/>
    <property type="molecule type" value="Genomic_DNA"/>
</dbReference>
<proteinExistence type="predicted"/>
<keyword evidence="4" id="KW-1185">Reference proteome</keyword>
<dbReference type="Proteomes" id="UP001212997">
    <property type="component" value="Unassembled WGS sequence"/>
</dbReference>
<dbReference type="InterPro" id="IPR036047">
    <property type="entry name" value="F-box-like_dom_sf"/>
</dbReference>
<feature type="compositionally biased region" description="Low complexity" evidence="1">
    <location>
        <begin position="50"/>
        <end position="64"/>
    </location>
</feature>
<gene>
    <name evidence="3" type="ORF">NLI96_g3435</name>
</gene>
<dbReference type="Gene3D" id="1.20.1280.50">
    <property type="match status" value="1"/>
</dbReference>
<feature type="domain" description="F-box" evidence="2">
    <location>
        <begin position="204"/>
        <end position="237"/>
    </location>
</feature>
<evidence type="ECO:0000313" key="4">
    <source>
        <dbReference type="Proteomes" id="UP001212997"/>
    </source>
</evidence>
<evidence type="ECO:0000313" key="3">
    <source>
        <dbReference type="EMBL" id="KAJ3487594.1"/>
    </source>
</evidence>
<comment type="caution">
    <text evidence="3">The sequence shown here is derived from an EMBL/GenBank/DDBJ whole genome shotgun (WGS) entry which is preliminary data.</text>
</comment>
<dbReference type="SUPFAM" id="SSF81383">
    <property type="entry name" value="F-box domain"/>
    <property type="match status" value="1"/>
</dbReference>
<protein>
    <recommendedName>
        <fullName evidence="2">F-box domain-containing protein</fullName>
    </recommendedName>
</protein>
<reference evidence="3" key="1">
    <citation type="submission" date="2022-07" db="EMBL/GenBank/DDBJ databases">
        <title>Genome Sequence of Physisporinus lineatus.</title>
        <authorList>
            <person name="Buettner E."/>
        </authorList>
    </citation>
    <scope>NUCLEOTIDE SEQUENCE</scope>
    <source>
        <strain evidence="3">VT162</strain>
    </source>
</reference>
<dbReference type="AlphaFoldDB" id="A0AAD5VC89"/>
<dbReference type="CDD" id="cd09917">
    <property type="entry name" value="F-box_SF"/>
    <property type="match status" value="1"/>
</dbReference>
<accession>A0AAD5VC89</accession>
<evidence type="ECO:0000259" key="2">
    <source>
        <dbReference type="Pfam" id="PF12937"/>
    </source>
</evidence>
<feature type="compositionally biased region" description="Polar residues" evidence="1">
    <location>
        <begin position="8"/>
        <end position="17"/>
    </location>
</feature>
<evidence type="ECO:0000256" key="1">
    <source>
        <dbReference type="SAM" id="MobiDB-lite"/>
    </source>
</evidence>
<name>A0AAD5VC89_9APHY</name>
<organism evidence="3 4">
    <name type="scientific">Meripilus lineatus</name>
    <dbReference type="NCBI Taxonomy" id="2056292"/>
    <lineage>
        <taxon>Eukaryota</taxon>
        <taxon>Fungi</taxon>
        <taxon>Dikarya</taxon>
        <taxon>Basidiomycota</taxon>
        <taxon>Agaricomycotina</taxon>
        <taxon>Agaricomycetes</taxon>
        <taxon>Polyporales</taxon>
        <taxon>Meripilaceae</taxon>
        <taxon>Meripilus</taxon>
    </lineage>
</organism>
<sequence length="483" mass="54815">MLPVRSPSCPSINTTPPQVDPNGAGVPLHQDPLHTMLARPDAFNASRQTSPSNDDLSSSSSLSPHSPLGLDVLRFWVLYPDFFQHHPDRRSQLAVMDLDVGPDAPEIFWPHWNTSTSNITLSRLHLSLPSSITFSQQTDPSSTDTLSEEEHLPMTLAIPDSLEPSLDVWAFDDNSPVLSSMSGRLTRHRYPRDHITWLAGATILPMELLLDILEYLARDVKFLLACALTCRRLRPLAQVMINKFRLFFIKINATRYDDLDELVEWLRPAPKLGRSIETFQVTGMSKESIPVVLSVLPIRLSSLLISLRELQFKHFAVESQPHLSRWSLYGRAFPNLTTLELFSIRFPSLKDFVALITSFPALTTLVLTFFELGSPLIPTEISNLGERYIQWFLAMIVPHAACSLKTMEVEVIPTSEDIESFAWRRLDVVLSSWFMVNQAKNNSKLTLFLDKTYLIDNDLSVESLFPLSTSLGKDRWVKFTRWQ</sequence>
<feature type="region of interest" description="Disordered" evidence="1">
    <location>
        <begin position="44"/>
        <end position="64"/>
    </location>
</feature>
<dbReference type="InterPro" id="IPR001810">
    <property type="entry name" value="F-box_dom"/>
</dbReference>
<feature type="region of interest" description="Disordered" evidence="1">
    <location>
        <begin position="1"/>
        <end position="31"/>
    </location>
</feature>
<dbReference type="Pfam" id="PF12937">
    <property type="entry name" value="F-box-like"/>
    <property type="match status" value="1"/>
</dbReference>